<sequence>MLEIRPIQRHQIEQAKQIVMGVSLEIWQGVLTEADFRRIDSMSDIENVQSHYFDNCGTFLVLVNDEQVVGTGAIRRLDNEICELKRMWFLKEYRGQGLGWKMAQTLFDFAQQAGYRKVRLDLANEERQPQALKLYRKLGFYSIERYNDSSCTVFMEKVL</sequence>
<dbReference type="InterPro" id="IPR000182">
    <property type="entry name" value="GNAT_dom"/>
</dbReference>
<organism evidence="3 4">
    <name type="scientific">Pelatocladus maniniholoensis HA4357-MV3</name>
    <dbReference type="NCBI Taxonomy" id="1117104"/>
    <lineage>
        <taxon>Bacteria</taxon>
        <taxon>Bacillati</taxon>
        <taxon>Cyanobacteriota</taxon>
        <taxon>Cyanophyceae</taxon>
        <taxon>Nostocales</taxon>
        <taxon>Nostocaceae</taxon>
        <taxon>Pelatocladus</taxon>
    </lineage>
</organism>
<dbReference type="Proteomes" id="UP000813215">
    <property type="component" value="Unassembled WGS sequence"/>
</dbReference>
<dbReference type="CDD" id="cd04301">
    <property type="entry name" value="NAT_SF"/>
    <property type="match status" value="1"/>
</dbReference>
<name>A0A9E3LW59_9NOST</name>
<evidence type="ECO:0000259" key="2">
    <source>
        <dbReference type="PROSITE" id="PS51186"/>
    </source>
</evidence>
<dbReference type="SUPFAM" id="SSF55729">
    <property type="entry name" value="Acyl-CoA N-acyltransferases (Nat)"/>
    <property type="match status" value="1"/>
</dbReference>
<dbReference type="Pfam" id="PF00583">
    <property type="entry name" value="Acetyltransf_1"/>
    <property type="match status" value="1"/>
</dbReference>
<accession>A0A9E3LW59</accession>
<dbReference type="InterPro" id="IPR016181">
    <property type="entry name" value="Acyl_CoA_acyltransferase"/>
</dbReference>
<gene>
    <name evidence="3" type="ORF">KME28_25700</name>
</gene>
<proteinExistence type="predicted"/>
<dbReference type="PROSITE" id="PS51186">
    <property type="entry name" value="GNAT"/>
    <property type="match status" value="1"/>
</dbReference>
<dbReference type="Gene3D" id="3.40.630.30">
    <property type="match status" value="1"/>
</dbReference>
<protein>
    <submittedName>
        <fullName evidence="3">GNAT family N-acetyltransferase</fullName>
    </submittedName>
</protein>
<feature type="domain" description="N-acetyltransferase" evidence="2">
    <location>
        <begin position="2"/>
        <end position="159"/>
    </location>
</feature>
<dbReference type="GO" id="GO:0008080">
    <property type="term" value="F:N-acetyltransferase activity"/>
    <property type="evidence" value="ECO:0007669"/>
    <property type="project" value="InterPro"/>
</dbReference>
<dbReference type="InterPro" id="IPR050769">
    <property type="entry name" value="NAT_camello-type"/>
</dbReference>
<evidence type="ECO:0000313" key="4">
    <source>
        <dbReference type="Proteomes" id="UP000813215"/>
    </source>
</evidence>
<evidence type="ECO:0000256" key="1">
    <source>
        <dbReference type="ARBA" id="ARBA00022679"/>
    </source>
</evidence>
<dbReference type="PANTHER" id="PTHR13947:SF37">
    <property type="entry name" value="LD18367P"/>
    <property type="match status" value="1"/>
</dbReference>
<dbReference type="PANTHER" id="PTHR13947">
    <property type="entry name" value="GNAT FAMILY N-ACETYLTRANSFERASE"/>
    <property type="match status" value="1"/>
</dbReference>
<dbReference type="AlphaFoldDB" id="A0A9E3LW59"/>
<keyword evidence="1" id="KW-0808">Transferase</keyword>
<reference evidence="3" key="1">
    <citation type="submission" date="2021-05" db="EMBL/GenBank/DDBJ databases">
        <authorList>
            <person name="Pietrasiak N."/>
            <person name="Ward R."/>
            <person name="Stajich J.E."/>
            <person name="Kurbessoian T."/>
        </authorList>
    </citation>
    <scope>NUCLEOTIDE SEQUENCE</scope>
    <source>
        <strain evidence="3">HA4357-MV3</strain>
    </source>
</reference>
<dbReference type="EMBL" id="JAHHHW010000150">
    <property type="protein sequence ID" value="MBW4435014.1"/>
    <property type="molecule type" value="Genomic_DNA"/>
</dbReference>
<comment type="caution">
    <text evidence="3">The sequence shown here is derived from an EMBL/GenBank/DDBJ whole genome shotgun (WGS) entry which is preliminary data.</text>
</comment>
<reference evidence="3" key="2">
    <citation type="journal article" date="2022" name="Microbiol. Resour. Announc.">
        <title>Metagenome Sequencing to Explore Phylogenomics of Terrestrial Cyanobacteria.</title>
        <authorList>
            <person name="Ward R.D."/>
            <person name="Stajich J.E."/>
            <person name="Johansen J.R."/>
            <person name="Huntemann M."/>
            <person name="Clum A."/>
            <person name="Foster B."/>
            <person name="Foster B."/>
            <person name="Roux S."/>
            <person name="Palaniappan K."/>
            <person name="Varghese N."/>
            <person name="Mukherjee S."/>
            <person name="Reddy T.B.K."/>
            <person name="Daum C."/>
            <person name="Copeland A."/>
            <person name="Chen I.A."/>
            <person name="Ivanova N.N."/>
            <person name="Kyrpides N.C."/>
            <person name="Shapiro N."/>
            <person name="Eloe-Fadrosh E.A."/>
            <person name="Pietrasiak N."/>
        </authorList>
    </citation>
    <scope>NUCLEOTIDE SEQUENCE</scope>
    <source>
        <strain evidence="3">HA4357-MV3</strain>
    </source>
</reference>
<evidence type="ECO:0000313" key="3">
    <source>
        <dbReference type="EMBL" id="MBW4435014.1"/>
    </source>
</evidence>